<name>X1H1H7_9ZZZZ</name>
<dbReference type="AlphaFoldDB" id="X1H1H7"/>
<dbReference type="Gene3D" id="3.10.350.10">
    <property type="entry name" value="LysM domain"/>
    <property type="match status" value="2"/>
</dbReference>
<feature type="non-terminal residue" evidence="3">
    <location>
        <position position="257"/>
    </location>
</feature>
<feature type="non-terminal residue" evidence="3">
    <location>
        <position position="1"/>
    </location>
</feature>
<dbReference type="InterPro" id="IPR011055">
    <property type="entry name" value="Dup_hybrid_motif"/>
</dbReference>
<reference evidence="3" key="1">
    <citation type="journal article" date="2014" name="Front. Microbiol.">
        <title>High frequency of phylogenetically diverse reductive dehalogenase-homologous genes in deep subseafloor sedimentary metagenomes.</title>
        <authorList>
            <person name="Kawai M."/>
            <person name="Futagami T."/>
            <person name="Toyoda A."/>
            <person name="Takaki Y."/>
            <person name="Nishi S."/>
            <person name="Hori S."/>
            <person name="Arai W."/>
            <person name="Tsubouchi T."/>
            <person name="Morono Y."/>
            <person name="Uchiyama I."/>
            <person name="Ito T."/>
            <person name="Fujiyama A."/>
            <person name="Inagaki F."/>
            <person name="Takami H."/>
        </authorList>
    </citation>
    <scope>NUCLEOTIDE SEQUENCE</scope>
    <source>
        <strain evidence="3">Expedition CK06-06</strain>
    </source>
</reference>
<dbReference type="SMART" id="SM00257">
    <property type="entry name" value="LysM"/>
    <property type="match status" value="2"/>
</dbReference>
<dbReference type="CDD" id="cd12797">
    <property type="entry name" value="M23_peptidase"/>
    <property type="match status" value="1"/>
</dbReference>
<organism evidence="3">
    <name type="scientific">marine sediment metagenome</name>
    <dbReference type="NCBI Taxonomy" id="412755"/>
    <lineage>
        <taxon>unclassified sequences</taxon>
        <taxon>metagenomes</taxon>
        <taxon>ecological metagenomes</taxon>
    </lineage>
</organism>
<protein>
    <recommendedName>
        <fullName evidence="2">LysM domain-containing protein</fullName>
    </recommendedName>
</protein>
<gene>
    <name evidence="3" type="ORF">S03H2_53982</name>
</gene>
<evidence type="ECO:0000256" key="1">
    <source>
        <dbReference type="SAM" id="MobiDB-lite"/>
    </source>
</evidence>
<dbReference type="Gene3D" id="2.70.70.10">
    <property type="entry name" value="Glucose Permease (Domain IIA)"/>
    <property type="match status" value="1"/>
</dbReference>
<dbReference type="CDD" id="cd00118">
    <property type="entry name" value="LysM"/>
    <property type="match status" value="1"/>
</dbReference>
<dbReference type="Pfam" id="PF01551">
    <property type="entry name" value="Peptidase_M23"/>
    <property type="match status" value="1"/>
</dbReference>
<feature type="region of interest" description="Disordered" evidence="1">
    <location>
        <begin position="103"/>
        <end position="126"/>
    </location>
</feature>
<dbReference type="InterPro" id="IPR018392">
    <property type="entry name" value="LysM"/>
</dbReference>
<dbReference type="SUPFAM" id="SSF54106">
    <property type="entry name" value="LysM domain"/>
    <property type="match status" value="1"/>
</dbReference>
<dbReference type="PANTHER" id="PTHR33734:SF22">
    <property type="entry name" value="MEMBRANE-BOUND LYTIC MUREIN TRANSGLYCOSYLASE D"/>
    <property type="match status" value="1"/>
</dbReference>
<proteinExistence type="predicted"/>
<accession>X1H1H7</accession>
<dbReference type="InterPro" id="IPR036779">
    <property type="entry name" value="LysM_dom_sf"/>
</dbReference>
<feature type="domain" description="LysM" evidence="2">
    <location>
        <begin position="7"/>
        <end position="51"/>
    </location>
</feature>
<dbReference type="SUPFAM" id="SSF51261">
    <property type="entry name" value="Duplicated hybrid motif"/>
    <property type="match status" value="1"/>
</dbReference>
<dbReference type="InterPro" id="IPR016047">
    <property type="entry name" value="M23ase_b-sheet_dom"/>
</dbReference>
<feature type="domain" description="LysM" evidence="2">
    <location>
        <begin position="53"/>
        <end position="97"/>
    </location>
</feature>
<dbReference type="PROSITE" id="PS51782">
    <property type="entry name" value="LYSM"/>
    <property type="match status" value="2"/>
</dbReference>
<dbReference type="Pfam" id="PF01476">
    <property type="entry name" value="LysM"/>
    <property type="match status" value="2"/>
</dbReference>
<evidence type="ECO:0000259" key="2">
    <source>
        <dbReference type="PROSITE" id="PS51782"/>
    </source>
</evidence>
<dbReference type="EMBL" id="BARU01034385">
    <property type="protein sequence ID" value="GAH63292.1"/>
    <property type="molecule type" value="Genomic_DNA"/>
</dbReference>
<evidence type="ECO:0000313" key="3">
    <source>
        <dbReference type="EMBL" id="GAH63292.1"/>
    </source>
</evidence>
<comment type="caution">
    <text evidence="3">The sequence shown here is derived from an EMBL/GenBank/DDBJ whole genome shotgun (WGS) entry which is preliminary data.</text>
</comment>
<dbReference type="PANTHER" id="PTHR33734">
    <property type="entry name" value="LYSM DOMAIN-CONTAINING GPI-ANCHORED PROTEIN 2"/>
    <property type="match status" value="1"/>
</dbReference>
<feature type="compositionally biased region" description="Polar residues" evidence="1">
    <location>
        <begin position="112"/>
        <end position="126"/>
    </location>
</feature>
<sequence length="257" mass="28531">YLFANEHIYILKKGETLYRISKKFNVPVHILQTYNRIEDPSHLRPGTRIKIPSLHTVKKGDTLYSIAREYGIDLETFMKANNISDSTRLSIGKKLYIPYSGSSMTGTKSSSDPNSSQSLTATGTSTDSAFSARNKKFDVPVSDAALKTLLWPHPGPRESLKGKISGIVIRGETGDRVVSVSSGRVVWVGPYRGFSRVVFIESENRYIYVYAGNEKTTVEVGDQVVIGAEIGRLGKDVHEGIPQLYFLVYYNGRVSLS</sequence>